<comment type="caution">
    <text evidence="2">The sequence shown here is derived from an EMBL/GenBank/DDBJ whole genome shotgun (WGS) entry which is preliminary data.</text>
</comment>
<evidence type="ECO:0000313" key="3">
    <source>
        <dbReference type="Proteomes" id="UP000020681"/>
    </source>
</evidence>
<accession>A0ABP3A2V7</accession>
<keyword evidence="3" id="KW-1185">Reference proteome</keyword>
<dbReference type="EMBL" id="JAOL01000186">
    <property type="protein sequence ID" value="EUA85895.1"/>
    <property type="molecule type" value="Genomic_DNA"/>
</dbReference>
<proteinExistence type="predicted"/>
<evidence type="ECO:0000256" key="1">
    <source>
        <dbReference type="SAM" id="MobiDB-lite"/>
    </source>
</evidence>
<protein>
    <submittedName>
        <fullName evidence="2">Uncharacterized protein</fullName>
    </submittedName>
</protein>
<feature type="region of interest" description="Disordered" evidence="1">
    <location>
        <begin position="28"/>
        <end position="70"/>
    </location>
</feature>
<name>A0ABP3A2V7_MYCUL</name>
<evidence type="ECO:0000313" key="2">
    <source>
        <dbReference type="EMBL" id="EUA85895.1"/>
    </source>
</evidence>
<reference evidence="2 3" key="1">
    <citation type="submission" date="2014-01" db="EMBL/GenBank/DDBJ databases">
        <authorList>
            <person name="Dobos K."/>
            <person name="Lenaerts A."/>
            <person name="Ordway D."/>
            <person name="DeGroote M.A."/>
            <person name="Parker T."/>
            <person name="Sizemore C."/>
            <person name="Tallon L.J."/>
            <person name="Sadzewicz L.K."/>
            <person name="Sengamalay N."/>
            <person name="Fraser C.M."/>
            <person name="Hine E."/>
            <person name="Shefchek K.A."/>
            <person name="Das S.P."/>
            <person name="Tettelin H."/>
        </authorList>
    </citation>
    <scope>NUCLEOTIDE SEQUENCE [LARGE SCALE GENOMIC DNA]</scope>
    <source>
        <strain evidence="2 3">Harvey</strain>
    </source>
</reference>
<feature type="compositionally biased region" description="Low complexity" evidence="1">
    <location>
        <begin position="55"/>
        <end position="70"/>
    </location>
</feature>
<sequence length="70" mass="7128">MATTEVAHPLTMLTAAVATAVRELGSTGSRRATAVAGLPAQSRQGRLGGAKSWRSRSPSSPVVVPSARAE</sequence>
<gene>
    <name evidence="2" type="ORF">I551_7685</name>
</gene>
<dbReference type="Proteomes" id="UP000020681">
    <property type="component" value="Unassembled WGS sequence"/>
</dbReference>
<organism evidence="2 3">
    <name type="scientific">Mycobacterium ulcerans str. Harvey</name>
    <dbReference type="NCBI Taxonomy" id="1299332"/>
    <lineage>
        <taxon>Bacteria</taxon>
        <taxon>Bacillati</taxon>
        <taxon>Actinomycetota</taxon>
        <taxon>Actinomycetes</taxon>
        <taxon>Mycobacteriales</taxon>
        <taxon>Mycobacteriaceae</taxon>
        <taxon>Mycobacterium</taxon>
        <taxon>Mycobacterium ulcerans group</taxon>
    </lineage>
</organism>